<dbReference type="AlphaFoldDB" id="A0A3M7RGN3"/>
<evidence type="ECO:0000313" key="1">
    <source>
        <dbReference type="EMBL" id="RNA22712.1"/>
    </source>
</evidence>
<name>A0A3M7RGN3_BRAPC</name>
<proteinExistence type="predicted"/>
<dbReference type="EMBL" id="REGN01003413">
    <property type="protein sequence ID" value="RNA22712.1"/>
    <property type="molecule type" value="Genomic_DNA"/>
</dbReference>
<reference evidence="1 2" key="1">
    <citation type="journal article" date="2018" name="Sci. Rep.">
        <title>Genomic signatures of local adaptation to the degree of environmental predictability in rotifers.</title>
        <authorList>
            <person name="Franch-Gras L."/>
            <person name="Hahn C."/>
            <person name="Garcia-Roger E.M."/>
            <person name="Carmona M.J."/>
            <person name="Serra M."/>
            <person name="Gomez A."/>
        </authorList>
    </citation>
    <scope>NUCLEOTIDE SEQUENCE [LARGE SCALE GENOMIC DNA]</scope>
    <source>
        <strain evidence="1">HYR1</strain>
    </source>
</reference>
<keyword evidence="2" id="KW-1185">Reference proteome</keyword>
<sequence>MPQIFSILKNLSFIRTCESRLKKSKFMFESNRRYQKQIQTKNKIPIGFKLTIDLIFYKNKKIMILFWQKMKNSCSICLTENYF</sequence>
<accession>A0A3M7RGN3</accession>
<organism evidence="1 2">
    <name type="scientific">Brachionus plicatilis</name>
    <name type="common">Marine rotifer</name>
    <name type="synonym">Brachionus muelleri</name>
    <dbReference type="NCBI Taxonomy" id="10195"/>
    <lineage>
        <taxon>Eukaryota</taxon>
        <taxon>Metazoa</taxon>
        <taxon>Spiralia</taxon>
        <taxon>Gnathifera</taxon>
        <taxon>Rotifera</taxon>
        <taxon>Eurotatoria</taxon>
        <taxon>Monogononta</taxon>
        <taxon>Pseudotrocha</taxon>
        <taxon>Ploima</taxon>
        <taxon>Brachionidae</taxon>
        <taxon>Brachionus</taxon>
    </lineage>
</organism>
<evidence type="ECO:0000313" key="2">
    <source>
        <dbReference type="Proteomes" id="UP000276133"/>
    </source>
</evidence>
<gene>
    <name evidence="1" type="ORF">BpHYR1_036840</name>
</gene>
<dbReference type="Proteomes" id="UP000276133">
    <property type="component" value="Unassembled WGS sequence"/>
</dbReference>
<comment type="caution">
    <text evidence="1">The sequence shown here is derived from an EMBL/GenBank/DDBJ whole genome shotgun (WGS) entry which is preliminary data.</text>
</comment>
<protein>
    <submittedName>
        <fullName evidence="1">Uncharacterized protein</fullName>
    </submittedName>
</protein>